<feature type="region of interest" description="Disordered" evidence="1">
    <location>
        <begin position="1"/>
        <end position="54"/>
    </location>
</feature>
<protein>
    <submittedName>
        <fullName evidence="3">Uncharacterized protein</fullName>
    </submittedName>
</protein>
<keyword evidence="2" id="KW-1133">Transmembrane helix</keyword>
<reference evidence="3 4" key="1">
    <citation type="submission" date="2020-01" db="EMBL/GenBank/DDBJ databases">
        <authorList>
            <consortium name="DOE Joint Genome Institute"/>
            <person name="Haridas S."/>
            <person name="Albert R."/>
            <person name="Binder M."/>
            <person name="Bloem J."/>
            <person name="Labutti K."/>
            <person name="Salamov A."/>
            <person name="Andreopoulos B."/>
            <person name="Baker S.E."/>
            <person name="Barry K."/>
            <person name="Bills G."/>
            <person name="Bluhm B.H."/>
            <person name="Cannon C."/>
            <person name="Castanera R."/>
            <person name="Culley D.E."/>
            <person name="Daum C."/>
            <person name="Ezra D."/>
            <person name="Gonzalez J.B."/>
            <person name="Henrissat B."/>
            <person name="Kuo A."/>
            <person name="Liang C."/>
            <person name="Lipzen A."/>
            <person name="Lutzoni F."/>
            <person name="Magnuson J."/>
            <person name="Mondo S."/>
            <person name="Nolan M."/>
            <person name="Ohm R."/>
            <person name="Pangilinan J."/>
            <person name="Park H.-J.H."/>
            <person name="Ramirez L."/>
            <person name="Alfaro M."/>
            <person name="Sun H."/>
            <person name="Tritt A."/>
            <person name="Yoshinaga Y."/>
            <person name="Zwiers L.-H.L."/>
            <person name="Turgeon B.G."/>
            <person name="Goodwin S.B."/>
            <person name="Spatafora J.W."/>
            <person name="Crous P.W."/>
            <person name="Grigoriev I.V."/>
        </authorList>
    </citation>
    <scope>NUCLEOTIDE SEQUENCE [LARGE SCALE GENOMIC DNA]</scope>
    <source>
        <strain evidence="3 4">CBS 611.86</strain>
    </source>
</reference>
<proteinExistence type="predicted"/>
<keyword evidence="4" id="KW-1185">Reference proteome</keyword>
<dbReference type="AlphaFoldDB" id="A0A7C8MEI7"/>
<organism evidence="3 4">
    <name type="scientific">Massariosphaeria phaeospora</name>
    <dbReference type="NCBI Taxonomy" id="100035"/>
    <lineage>
        <taxon>Eukaryota</taxon>
        <taxon>Fungi</taxon>
        <taxon>Dikarya</taxon>
        <taxon>Ascomycota</taxon>
        <taxon>Pezizomycotina</taxon>
        <taxon>Dothideomycetes</taxon>
        <taxon>Pleosporomycetidae</taxon>
        <taxon>Pleosporales</taxon>
        <taxon>Pleosporales incertae sedis</taxon>
        <taxon>Massariosphaeria</taxon>
    </lineage>
</organism>
<evidence type="ECO:0000256" key="1">
    <source>
        <dbReference type="SAM" id="MobiDB-lite"/>
    </source>
</evidence>
<keyword evidence="2" id="KW-0472">Membrane</keyword>
<feature type="transmembrane region" description="Helical" evidence="2">
    <location>
        <begin position="122"/>
        <end position="141"/>
    </location>
</feature>
<feature type="region of interest" description="Disordered" evidence="1">
    <location>
        <begin position="69"/>
        <end position="102"/>
    </location>
</feature>
<dbReference type="EMBL" id="JAADJZ010000007">
    <property type="protein sequence ID" value="KAF2873363.1"/>
    <property type="molecule type" value="Genomic_DNA"/>
</dbReference>
<evidence type="ECO:0000313" key="4">
    <source>
        <dbReference type="Proteomes" id="UP000481861"/>
    </source>
</evidence>
<name>A0A7C8MEI7_9PLEO</name>
<comment type="caution">
    <text evidence="3">The sequence shown here is derived from an EMBL/GenBank/DDBJ whole genome shotgun (WGS) entry which is preliminary data.</text>
</comment>
<accession>A0A7C8MEI7</accession>
<dbReference type="Proteomes" id="UP000481861">
    <property type="component" value="Unassembled WGS sequence"/>
</dbReference>
<gene>
    <name evidence="3" type="ORF">BDV95DRAFT_604870</name>
</gene>
<evidence type="ECO:0000256" key="2">
    <source>
        <dbReference type="SAM" id="Phobius"/>
    </source>
</evidence>
<sequence length="145" mass="15261">MAPPQFPHALHSLSTLPPPLTSSPFPASPSSELLLSTPTLSSATQTASADIDRGTPYTTIMTSVVYPSSRSPLATDKNIDTDTPTPTPIPDDSTVGPALSEDMIPERWRARPYNTAHEEGTVGIAFMGGAFVLGVLAILVLSKCQ</sequence>
<feature type="compositionally biased region" description="Low complexity" evidence="1">
    <location>
        <begin position="22"/>
        <end position="49"/>
    </location>
</feature>
<keyword evidence="2" id="KW-0812">Transmembrane</keyword>
<evidence type="ECO:0000313" key="3">
    <source>
        <dbReference type="EMBL" id="KAF2873363.1"/>
    </source>
</evidence>